<comment type="caution">
    <text evidence="3">Lacks conserved residue(s) required for the propagation of feature annotation.</text>
</comment>
<dbReference type="Proteomes" id="UP000571950">
    <property type="component" value="Unassembled WGS sequence"/>
</dbReference>
<comment type="caution">
    <text evidence="4">The sequence shown here is derived from an EMBL/GenBank/DDBJ whole genome shotgun (WGS) entry which is preliminary data.</text>
</comment>
<dbReference type="NCBIfam" id="TIGR00129">
    <property type="entry name" value="fdhD_narQ"/>
    <property type="match status" value="1"/>
</dbReference>
<accession>A0A7W6BFS5</accession>
<comment type="function">
    <text evidence="3">Required for formate dehydrogenase (FDH) activity. Acts as a sulfur carrier protein that transfers sulfur from IscS to the molybdenum cofactor prior to its insertion into FDH.</text>
</comment>
<dbReference type="GO" id="GO:0016783">
    <property type="term" value="F:sulfurtransferase activity"/>
    <property type="evidence" value="ECO:0007669"/>
    <property type="project" value="InterPro"/>
</dbReference>
<dbReference type="InterPro" id="IPR003786">
    <property type="entry name" value="FdhD"/>
</dbReference>
<dbReference type="EMBL" id="JACIDT010000002">
    <property type="protein sequence ID" value="MBB3925234.1"/>
    <property type="molecule type" value="Genomic_DNA"/>
</dbReference>
<dbReference type="GO" id="GO:0005737">
    <property type="term" value="C:cytoplasm"/>
    <property type="evidence" value="ECO:0007669"/>
    <property type="project" value="UniProtKB-SubCell"/>
</dbReference>
<dbReference type="InterPro" id="IPR016193">
    <property type="entry name" value="Cytidine_deaminase-like"/>
</dbReference>
<dbReference type="PANTHER" id="PTHR30592:SF1">
    <property type="entry name" value="SULFUR CARRIER PROTEIN FDHD"/>
    <property type="match status" value="1"/>
</dbReference>
<dbReference type="GO" id="GO:0097163">
    <property type="term" value="F:sulfur carrier activity"/>
    <property type="evidence" value="ECO:0007669"/>
    <property type="project" value="UniProtKB-UniRule"/>
</dbReference>
<protein>
    <recommendedName>
        <fullName evidence="3">Sulfur carrier protein FdhD</fullName>
    </recommendedName>
</protein>
<sequence length="273" mass="28719">MSADDRSAPLPQRPASLKRLDRSGAVRRIGRAIAIEAPVSIEYNGIAYAVMMASPADIEDFVTGFSLSEGVIGSPADIIALEVAEIPLGWVARVILTPECGDRVLDRARNRVSEGSCGLCGLENLEQVMRPLPAIDTVPAADAPTLFRALDGLAGHQPLSRSTGAVHAAAFCSSEGAILMAREDIGRHNALDKLVGALARQGTDPRTGFFLLTARCSYELVEKTVLARCPLLVTISAPSSLAIDRAAAHGLTLVALARPDAMLAAHDPHALFG</sequence>
<evidence type="ECO:0000256" key="3">
    <source>
        <dbReference type="HAMAP-Rule" id="MF_00187"/>
    </source>
</evidence>
<organism evidence="4 5">
    <name type="scientific">Sphingobium jiangsuense</name>
    <dbReference type="NCBI Taxonomy" id="870476"/>
    <lineage>
        <taxon>Bacteria</taxon>
        <taxon>Pseudomonadati</taxon>
        <taxon>Pseudomonadota</taxon>
        <taxon>Alphaproteobacteria</taxon>
        <taxon>Sphingomonadales</taxon>
        <taxon>Sphingomonadaceae</taxon>
        <taxon>Sphingobium</taxon>
    </lineage>
</organism>
<comment type="subcellular location">
    <subcellularLocation>
        <location evidence="3">Cytoplasm</location>
    </subcellularLocation>
</comment>
<keyword evidence="5" id="KW-1185">Reference proteome</keyword>
<proteinExistence type="inferred from homology"/>
<dbReference type="PANTHER" id="PTHR30592">
    <property type="entry name" value="FORMATE DEHYDROGENASE"/>
    <property type="match status" value="1"/>
</dbReference>
<dbReference type="AlphaFoldDB" id="A0A7W6BFS5"/>
<evidence type="ECO:0000313" key="5">
    <source>
        <dbReference type="Proteomes" id="UP000571950"/>
    </source>
</evidence>
<gene>
    <name evidence="3" type="primary">fdhD</name>
    <name evidence="4" type="ORF">GGR43_000935</name>
</gene>
<keyword evidence="2 3" id="KW-0501">Molybdenum cofactor biosynthesis</keyword>
<dbReference type="Gene3D" id="3.10.20.10">
    <property type="match status" value="1"/>
</dbReference>
<dbReference type="GO" id="GO:0006777">
    <property type="term" value="P:Mo-molybdopterin cofactor biosynthetic process"/>
    <property type="evidence" value="ECO:0007669"/>
    <property type="project" value="UniProtKB-UniRule"/>
</dbReference>
<dbReference type="SUPFAM" id="SSF53927">
    <property type="entry name" value="Cytidine deaminase-like"/>
    <property type="match status" value="1"/>
</dbReference>
<name>A0A7W6BFS5_9SPHN</name>
<dbReference type="Gene3D" id="3.40.140.10">
    <property type="entry name" value="Cytidine Deaminase, domain 2"/>
    <property type="match status" value="1"/>
</dbReference>
<dbReference type="PIRSF" id="PIRSF015626">
    <property type="entry name" value="FdhD"/>
    <property type="match status" value="1"/>
</dbReference>
<evidence type="ECO:0000256" key="1">
    <source>
        <dbReference type="ARBA" id="ARBA00022490"/>
    </source>
</evidence>
<dbReference type="Pfam" id="PF02634">
    <property type="entry name" value="FdhD-NarQ"/>
    <property type="match status" value="1"/>
</dbReference>
<comment type="similarity">
    <text evidence="3">Belongs to the FdhD family.</text>
</comment>
<keyword evidence="1 3" id="KW-0963">Cytoplasm</keyword>
<dbReference type="RefSeq" id="WP_188070768.1">
    <property type="nucleotide sequence ID" value="NZ_BSPS01000030.1"/>
</dbReference>
<reference evidence="4 5" key="1">
    <citation type="submission" date="2020-08" db="EMBL/GenBank/DDBJ databases">
        <title>Genomic Encyclopedia of Type Strains, Phase IV (KMG-IV): sequencing the most valuable type-strain genomes for metagenomic binning, comparative biology and taxonomic classification.</title>
        <authorList>
            <person name="Goeker M."/>
        </authorList>
    </citation>
    <scope>NUCLEOTIDE SEQUENCE [LARGE SCALE GENOMIC DNA]</scope>
    <source>
        <strain evidence="4 5">DSM 26189</strain>
    </source>
</reference>
<evidence type="ECO:0000256" key="2">
    <source>
        <dbReference type="ARBA" id="ARBA00023150"/>
    </source>
</evidence>
<feature type="active site" description="Cysteine persulfide intermediate" evidence="3">
    <location>
        <position position="117"/>
    </location>
</feature>
<dbReference type="HAMAP" id="MF_00187">
    <property type="entry name" value="FdhD"/>
    <property type="match status" value="1"/>
</dbReference>
<evidence type="ECO:0000313" key="4">
    <source>
        <dbReference type="EMBL" id="MBB3925234.1"/>
    </source>
</evidence>